<keyword evidence="17" id="KW-1185">Reference proteome</keyword>
<comment type="subcellular location">
    <subcellularLocation>
        <location evidence="1 13">Cytoplasm</location>
    </subcellularLocation>
</comment>
<accession>A0A4R6UTJ2</accession>
<dbReference type="GO" id="GO:0061710">
    <property type="term" value="F:L-threonylcarbamoyladenylate synthase"/>
    <property type="evidence" value="ECO:0007669"/>
    <property type="project" value="UniProtKB-EC"/>
</dbReference>
<feature type="domain" description="YrdC-like" evidence="15">
    <location>
        <begin position="12"/>
        <end position="198"/>
    </location>
</feature>
<feature type="binding site" evidence="14">
    <location>
        <position position="34"/>
    </location>
    <ligand>
        <name>L-threonine</name>
        <dbReference type="ChEBI" id="CHEBI:57926"/>
    </ligand>
</feature>
<dbReference type="NCBIfam" id="TIGR00057">
    <property type="entry name" value="L-threonylcarbamoyladenylate synthase"/>
    <property type="match status" value="1"/>
</dbReference>
<feature type="binding site" evidence="14">
    <location>
        <position position="229"/>
    </location>
    <ligand>
        <name>ATP</name>
        <dbReference type="ChEBI" id="CHEBI:30616"/>
    </ligand>
</feature>
<feature type="binding site" evidence="14">
    <location>
        <position position="180"/>
    </location>
    <ligand>
        <name>L-threonine</name>
        <dbReference type="ChEBI" id="CHEBI:57926"/>
    </ligand>
</feature>
<dbReference type="PANTHER" id="PTHR17490">
    <property type="entry name" value="SUA5"/>
    <property type="match status" value="1"/>
</dbReference>
<dbReference type="PROSITE" id="PS51163">
    <property type="entry name" value="YRDC"/>
    <property type="match status" value="1"/>
</dbReference>
<evidence type="ECO:0000256" key="8">
    <source>
        <dbReference type="ARBA" id="ARBA00022695"/>
    </source>
</evidence>
<comment type="similarity">
    <text evidence="2 13">Belongs to the SUA5 family.</text>
</comment>
<comment type="function">
    <text evidence="13">Required for the formation of a threonylcarbamoyl group on adenosine at position 37 (t(6)A37) in tRNAs that read codons beginning with adenine.</text>
</comment>
<dbReference type="InterPro" id="IPR006070">
    <property type="entry name" value="Sua5-like_dom"/>
</dbReference>
<evidence type="ECO:0000256" key="11">
    <source>
        <dbReference type="ARBA" id="ARBA00029774"/>
    </source>
</evidence>
<name>A0A4R6UTJ2_9GAMM</name>
<evidence type="ECO:0000256" key="6">
    <source>
        <dbReference type="ARBA" id="ARBA00022679"/>
    </source>
</evidence>
<comment type="caution">
    <text evidence="16">The sequence shown here is derived from an EMBL/GenBank/DDBJ whole genome shotgun (WGS) entry which is preliminary data.</text>
</comment>
<evidence type="ECO:0000313" key="17">
    <source>
        <dbReference type="Proteomes" id="UP000295375"/>
    </source>
</evidence>
<dbReference type="Pfam" id="PF03481">
    <property type="entry name" value="Sua5_C"/>
    <property type="match status" value="1"/>
</dbReference>
<dbReference type="InterPro" id="IPR038385">
    <property type="entry name" value="Sua5/YwlC_C"/>
</dbReference>
<keyword evidence="10 13" id="KW-0067">ATP-binding</keyword>
<dbReference type="PANTHER" id="PTHR17490:SF16">
    <property type="entry name" value="THREONYLCARBAMOYL-AMP SYNTHASE"/>
    <property type="match status" value="1"/>
</dbReference>
<evidence type="ECO:0000256" key="7">
    <source>
        <dbReference type="ARBA" id="ARBA00022694"/>
    </source>
</evidence>
<keyword evidence="7 13" id="KW-0819">tRNA processing</keyword>
<evidence type="ECO:0000256" key="14">
    <source>
        <dbReference type="PIRSR" id="PIRSR004930-1"/>
    </source>
</evidence>
<comment type="catalytic activity">
    <reaction evidence="12 13">
        <text>L-threonine + hydrogencarbonate + ATP = L-threonylcarbamoyladenylate + diphosphate + H2O</text>
        <dbReference type="Rhea" id="RHEA:36407"/>
        <dbReference type="ChEBI" id="CHEBI:15377"/>
        <dbReference type="ChEBI" id="CHEBI:17544"/>
        <dbReference type="ChEBI" id="CHEBI:30616"/>
        <dbReference type="ChEBI" id="CHEBI:33019"/>
        <dbReference type="ChEBI" id="CHEBI:57926"/>
        <dbReference type="ChEBI" id="CHEBI:73682"/>
        <dbReference type="EC" id="2.7.7.87"/>
    </reaction>
</comment>
<evidence type="ECO:0000313" key="16">
    <source>
        <dbReference type="EMBL" id="TDQ50491.1"/>
    </source>
</evidence>
<feature type="binding site" evidence="14">
    <location>
        <position position="66"/>
    </location>
    <ligand>
        <name>L-threonine</name>
        <dbReference type="ChEBI" id="CHEBI:57926"/>
    </ligand>
</feature>
<dbReference type="Pfam" id="PF01300">
    <property type="entry name" value="Sua5_yciO_yrdC"/>
    <property type="match status" value="1"/>
</dbReference>
<feature type="binding site" evidence="14">
    <location>
        <position position="150"/>
    </location>
    <ligand>
        <name>ATP</name>
        <dbReference type="ChEBI" id="CHEBI:30616"/>
    </ligand>
</feature>
<organism evidence="16 17">
    <name type="scientific">Permianibacter aggregans</name>
    <dbReference type="NCBI Taxonomy" id="1510150"/>
    <lineage>
        <taxon>Bacteria</taxon>
        <taxon>Pseudomonadati</taxon>
        <taxon>Pseudomonadota</taxon>
        <taxon>Gammaproteobacteria</taxon>
        <taxon>Pseudomonadales</taxon>
        <taxon>Pseudomonadaceae</taxon>
        <taxon>Permianibacter</taxon>
    </lineage>
</organism>
<dbReference type="Gene3D" id="3.90.870.10">
    <property type="entry name" value="DHBP synthase"/>
    <property type="match status" value="1"/>
</dbReference>
<evidence type="ECO:0000256" key="4">
    <source>
        <dbReference type="ARBA" id="ARBA00015492"/>
    </source>
</evidence>
<keyword evidence="6 13" id="KW-0808">Transferase</keyword>
<dbReference type="InterPro" id="IPR010923">
    <property type="entry name" value="T(6)A37_SUA5"/>
</dbReference>
<proteinExistence type="inferred from homology"/>
<dbReference type="OrthoDB" id="9814580at2"/>
<dbReference type="GO" id="GO:0008033">
    <property type="term" value="P:tRNA processing"/>
    <property type="evidence" value="ECO:0007669"/>
    <property type="project" value="UniProtKB-KW"/>
</dbReference>
<evidence type="ECO:0000256" key="5">
    <source>
        <dbReference type="ARBA" id="ARBA00022490"/>
    </source>
</evidence>
<feature type="binding site" evidence="14">
    <location>
        <position position="120"/>
    </location>
    <ligand>
        <name>L-threonine</name>
        <dbReference type="ChEBI" id="CHEBI:57926"/>
    </ligand>
</feature>
<dbReference type="Gene3D" id="3.40.50.11030">
    <property type="entry name" value="Threonylcarbamoyl-AMP synthase, C-terminal domain"/>
    <property type="match status" value="1"/>
</dbReference>
<dbReference type="GO" id="GO:0000049">
    <property type="term" value="F:tRNA binding"/>
    <property type="evidence" value="ECO:0007669"/>
    <property type="project" value="TreeGrafter"/>
</dbReference>
<dbReference type="GO" id="GO:0003725">
    <property type="term" value="F:double-stranded RNA binding"/>
    <property type="evidence" value="ECO:0007669"/>
    <property type="project" value="UniProtKB-UniRule"/>
</dbReference>
<feature type="binding site" evidence="14">
    <location>
        <position position="57"/>
    </location>
    <ligand>
        <name>ATP</name>
        <dbReference type="ChEBI" id="CHEBI:30616"/>
    </ligand>
</feature>
<keyword evidence="9 13" id="KW-0547">Nucleotide-binding</keyword>
<dbReference type="GO" id="GO:0005524">
    <property type="term" value="F:ATP binding"/>
    <property type="evidence" value="ECO:0007669"/>
    <property type="project" value="UniProtKB-UniRule"/>
</dbReference>
<evidence type="ECO:0000256" key="10">
    <source>
        <dbReference type="ARBA" id="ARBA00022840"/>
    </source>
</evidence>
<dbReference type="Proteomes" id="UP000295375">
    <property type="component" value="Unassembled WGS sequence"/>
</dbReference>
<dbReference type="AlphaFoldDB" id="A0A4R6UTJ2"/>
<dbReference type="PIRSF" id="PIRSF004930">
    <property type="entry name" value="Tln_factor_SUA5"/>
    <property type="match status" value="1"/>
</dbReference>
<dbReference type="GO" id="GO:0006450">
    <property type="term" value="P:regulation of translational fidelity"/>
    <property type="evidence" value="ECO:0007669"/>
    <property type="project" value="TreeGrafter"/>
</dbReference>
<dbReference type="InterPro" id="IPR017945">
    <property type="entry name" value="DHBP_synth_RibB-like_a/b_dom"/>
</dbReference>
<feature type="binding site" evidence="14">
    <location>
        <position position="194"/>
    </location>
    <ligand>
        <name>ATP</name>
        <dbReference type="ChEBI" id="CHEBI:30616"/>
    </ligand>
</feature>
<dbReference type="EC" id="2.7.7.87" evidence="3 13"/>
<dbReference type="InterPro" id="IPR005145">
    <property type="entry name" value="Sua5_C"/>
</dbReference>
<protein>
    <recommendedName>
        <fullName evidence="4 13">Threonylcarbamoyl-AMP synthase</fullName>
        <shortName evidence="13">TC-AMP synthase</shortName>
        <ecNumber evidence="3 13">2.7.7.87</ecNumber>
    </recommendedName>
    <alternativeName>
        <fullName evidence="11 13">L-threonylcarbamoyladenylate synthase</fullName>
    </alternativeName>
</protein>
<gene>
    <name evidence="16" type="ORF">EV696_102173</name>
</gene>
<keyword evidence="8 13" id="KW-0548">Nucleotidyltransferase</keyword>
<evidence type="ECO:0000256" key="13">
    <source>
        <dbReference type="PIRNR" id="PIRNR004930"/>
    </source>
</evidence>
<keyword evidence="5 13" id="KW-0963">Cytoplasm</keyword>
<dbReference type="RefSeq" id="WP_133587702.1">
    <property type="nucleotide sequence ID" value="NZ_CP037953.1"/>
</dbReference>
<evidence type="ECO:0000256" key="9">
    <source>
        <dbReference type="ARBA" id="ARBA00022741"/>
    </source>
</evidence>
<evidence type="ECO:0000256" key="1">
    <source>
        <dbReference type="ARBA" id="ARBA00004496"/>
    </source>
</evidence>
<reference evidence="16 17" key="1">
    <citation type="submission" date="2019-03" db="EMBL/GenBank/DDBJ databases">
        <title>Genomic Encyclopedia of Type Strains, Phase IV (KMG-IV): sequencing the most valuable type-strain genomes for metagenomic binning, comparative biology and taxonomic classification.</title>
        <authorList>
            <person name="Goeker M."/>
        </authorList>
    </citation>
    <scope>NUCLEOTIDE SEQUENCE [LARGE SCALE GENOMIC DNA]</scope>
    <source>
        <strain evidence="16 17">DSM 103792</strain>
    </source>
</reference>
<feature type="binding site" evidence="14">
    <location>
        <position position="116"/>
    </location>
    <ligand>
        <name>ATP</name>
        <dbReference type="ChEBI" id="CHEBI:30616"/>
    </ligand>
</feature>
<dbReference type="InterPro" id="IPR050156">
    <property type="entry name" value="TC-AMP_synthase_SUA5"/>
</dbReference>
<sequence length="318" mass="34136">MNHTPEFADPQLVSLDQAIARLKDGKLVAIPTETVYGLGADAADPLAVAKVFAAKGRPSNHPLIVHCASLAHAERFMQPPSAAMQTLLKTVWPGPLTLVTAKTDAVSPVITGGRDTVALRCPAHPLTRELLQRSGLALVAPSANRFGRVSPTSAAHVLSEFPGKDIGVLDGGECTLGIESTIVRENGDTLEVLRVGALSIPELKTLWPGSVVYNASTKGGVPGALATHYAPERGVWLWHYPKSFAFNESDLVCGWHKPDMLCQFQLLPDDPVQCAAMLYPLLRSADLRAEGRLIIEMPPATEAWMAIADRLTRAAHRD</sequence>
<evidence type="ECO:0000259" key="15">
    <source>
        <dbReference type="PROSITE" id="PS51163"/>
    </source>
</evidence>
<dbReference type="GO" id="GO:0005737">
    <property type="term" value="C:cytoplasm"/>
    <property type="evidence" value="ECO:0007669"/>
    <property type="project" value="UniProtKB-SubCell"/>
</dbReference>
<feature type="binding site" evidence="14">
    <location>
        <position position="140"/>
    </location>
    <ligand>
        <name>L-threonine</name>
        <dbReference type="ChEBI" id="CHEBI:57926"/>
    </ligand>
</feature>
<dbReference type="EMBL" id="SNYM01000002">
    <property type="protein sequence ID" value="TDQ50491.1"/>
    <property type="molecule type" value="Genomic_DNA"/>
</dbReference>
<evidence type="ECO:0000256" key="3">
    <source>
        <dbReference type="ARBA" id="ARBA00012584"/>
    </source>
</evidence>
<evidence type="ECO:0000256" key="12">
    <source>
        <dbReference type="ARBA" id="ARBA00048366"/>
    </source>
</evidence>
<evidence type="ECO:0000256" key="2">
    <source>
        <dbReference type="ARBA" id="ARBA00007663"/>
    </source>
</evidence>
<dbReference type="SUPFAM" id="SSF55821">
    <property type="entry name" value="YrdC/RibB"/>
    <property type="match status" value="1"/>
</dbReference>
<feature type="binding site" evidence="14">
    <location>
        <position position="142"/>
    </location>
    <ligand>
        <name>L-threonine</name>
        <dbReference type="ChEBI" id="CHEBI:57926"/>
    </ligand>
</feature>